<accession>A0ABX7MZ62</accession>
<dbReference type="EMBL" id="CP071091">
    <property type="protein sequence ID" value="QSQ11720.1"/>
    <property type="molecule type" value="Genomic_DNA"/>
</dbReference>
<proteinExistence type="predicted"/>
<name>A0ABX7MZ62_9BACT</name>
<evidence type="ECO:0000313" key="2">
    <source>
        <dbReference type="Proteomes" id="UP000663090"/>
    </source>
</evidence>
<dbReference type="Proteomes" id="UP000663090">
    <property type="component" value="Chromosome"/>
</dbReference>
<dbReference type="Gene3D" id="3.40.47.10">
    <property type="match status" value="1"/>
</dbReference>
<reference evidence="1 2" key="1">
    <citation type="submission" date="2021-02" db="EMBL/GenBank/DDBJ databases">
        <title>De Novo genome assembly of isolated myxobacteria.</title>
        <authorList>
            <person name="Stevens D.C."/>
        </authorList>
    </citation>
    <scope>NUCLEOTIDE SEQUENCE [LARGE SCALE GENOMIC DNA]</scope>
    <source>
        <strain evidence="1 2">SCHIC003</strain>
    </source>
</reference>
<dbReference type="InterPro" id="IPR016039">
    <property type="entry name" value="Thiolase-like"/>
</dbReference>
<evidence type="ECO:0008006" key="3">
    <source>
        <dbReference type="Google" id="ProtNLM"/>
    </source>
</evidence>
<gene>
    <name evidence="1" type="ORF">JY572_25395</name>
</gene>
<organism evidence="1 2">
    <name type="scientific">Myxococcus landrumensis</name>
    <dbReference type="NCBI Taxonomy" id="2813577"/>
    <lineage>
        <taxon>Bacteria</taxon>
        <taxon>Pseudomonadati</taxon>
        <taxon>Myxococcota</taxon>
        <taxon>Myxococcia</taxon>
        <taxon>Myxococcales</taxon>
        <taxon>Cystobacterineae</taxon>
        <taxon>Myxococcaceae</taxon>
        <taxon>Myxococcus</taxon>
    </lineage>
</organism>
<sequence>MTAPARIVAVAARTPIGLTAESSAASARARLSRLATHPFMVDGLGQPLICARDGLLDEALPGPARLTALAGAALEEVVFKLAVLGEMRQPPKVLLALPETRPGFSEDDATKVVEGLGTLLRPSKASPRFEVAGRGHAGALHALSVATQRIRQGAEDLCIVLGVDGYLEADTLDWLAAHRQLAGEGVRTGFFPGEAAGALAVARASVQERSGLPLLASLRGTGTAVEARGIQGDAEVLGEGLSQAILEAATGLRLPEERLDAVYCDINGERYRTEEWGFAVLRTQQLLRDSAYISSVDCWGEVGAASGALSCVLATQSWVRGYASGPRALVWGSSEGGLRAAAVLEAGPPSRREP</sequence>
<protein>
    <recommendedName>
        <fullName evidence="3">3-oxoacyl-ACP synthase</fullName>
    </recommendedName>
</protein>
<dbReference type="RefSeq" id="WP_206713461.1">
    <property type="nucleotide sequence ID" value="NZ_CP071091.1"/>
</dbReference>
<keyword evidence="2" id="KW-1185">Reference proteome</keyword>
<dbReference type="SUPFAM" id="SSF53901">
    <property type="entry name" value="Thiolase-like"/>
    <property type="match status" value="1"/>
</dbReference>
<evidence type="ECO:0000313" key="1">
    <source>
        <dbReference type="EMBL" id="QSQ11720.1"/>
    </source>
</evidence>